<dbReference type="SUPFAM" id="SSF47413">
    <property type="entry name" value="lambda repressor-like DNA-binding domains"/>
    <property type="match status" value="1"/>
</dbReference>
<dbReference type="Gene3D" id="1.10.260.40">
    <property type="entry name" value="lambda repressor-like DNA-binding domains"/>
    <property type="match status" value="1"/>
</dbReference>
<feature type="domain" description="HTH cro/C1-type" evidence="1">
    <location>
        <begin position="18"/>
        <end position="71"/>
    </location>
</feature>
<dbReference type="Pfam" id="PF13560">
    <property type="entry name" value="HTH_31"/>
    <property type="match status" value="1"/>
</dbReference>
<keyword evidence="3" id="KW-1185">Reference proteome</keyword>
<dbReference type="EMBL" id="JBHTEE010000001">
    <property type="protein sequence ID" value="MFC7602566.1"/>
    <property type="molecule type" value="Genomic_DNA"/>
</dbReference>
<comment type="caution">
    <text evidence="2">The sequence shown here is derived from an EMBL/GenBank/DDBJ whole genome shotgun (WGS) entry which is preliminary data.</text>
</comment>
<dbReference type="CDD" id="cd00093">
    <property type="entry name" value="HTH_XRE"/>
    <property type="match status" value="1"/>
</dbReference>
<dbReference type="PROSITE" id="PS50943">
    <property type="entry name" value="HTH_CROC1"/>
    <property type="match status" value="1"/>
</dbReference>
<evidence type="ECO:0000313" key="2">
    <source>
        <dbReference type="EMBL" id="MFC7602566.1"/>
    </source>
</evidence>
<name>A0ABW2T476_9ACTN</name>
<gene>
    <name evidence="2" type="ORF">ACFQVD_20900</name>
</gene>
<evidence type="ECO:0000259" key="1">
    <source>
        <dbReference type="PROSITE" id="PS50943"/>
    </source>
</evidence>
<protein>
    <submittedName>
        <fullName evidence="2">Helix-turn-helix domain-containing protein</fullName>
    </submittedName>
</protein>
<accession>A0ABW2T476</accession>
<evidence type="ECO:0000313" key="3">
    <source>
        <dbReference type="Proteomes" id="UP001596514"/>
    </source>
</evidence>
<dbReference type="Proteomes" id="UP001596514">
    <property type="component" value="Unassembled WGS sequence"/>
</dbReference>
<dbReference type="SMART" id="SM00530">
    <property type="entry name" value="HTH_XRE"/>
    <property type="match status" value="1"/>
</dbReference>
<dbReference type="Pfam" id="PF19054">
    <property type="entry name" value="DUF5753"/>
    <property type="match status" value="1"/>
</dbReference>
<dbReference type="InterPro" id="IPR043917">
    <property type="entry name" value="DUF5753"/>
</dbReference>
<organism evidence="2 3">
    <name type="scientific">Streptosporangium amethystogenes subsp. fukuiense</name>
    <dbReference type="NCBI Taxonomy" id="698418"/>
    <lineage>
        <taxon>Bacteria</taxon>
        <taxon>Bacillati</taxon>
        <taxon>Actinomycetota</taxon>
        <taxon>Actinomycetes</taxon>
        <taxon>Streptosporangiales</taxon>
        <taxon>Streptosporangiaceae</taxon>
        <taxon>Streptosporangium</taxon>
    </lineage>
</organism>
<proteinExistence type="predicted"/>
<reference evidence="3" key="1">
    <citation type="journal article" date="2019" name="Int. J. Syst. Evol. Microbiol.">
        <title>The Global Catalogue of Microorganisms (GCM) 10K type strain sequencing project: providing services to taxonomists for standard genome sequencing and annotation.</title>
        <authorList>
            <consortium name="The Broad Institute Genomics Platform"/>
            <consortium name="The Broad Institute Genome Sequencing Center for Infectious Disease"/>
            <person name="Wu L."/>
            <person name="Ma J."/>
        </authorList>
    </citation>
    <scope>NUCLEOTIDE SEQUENCE [LARGE SCALE GENOMIC DNA]</scope>
    <source>
        <strain evidence="3">JCM 10083</strain>
    </source>
</reference>
<sequence>MSAEQPATIRTRRLAGELRRLREVTGLTGDQAARQLGWDPSKLSRYETARRRVQPKDLQVLLDLYAVPDDRRQALVDLARNARLKGWWDAYGDTLPTELASYIALEAEAASIRGFSAQIIPGMLQTDDYARSVIRAGLMDLLPRGEVERRVEARKTRQQLLSRAASPLNYWIILSEAALRNRVGSPEDMRAQCHHLMKLSRTANVTVQVLPFTSDTHPATAGTFSILSFPAQYDDDVVYVETLTGNLWVEDERDVHRYTLAFDHLRATAYEVEESFSFIAAVADEL</sequence>
<dbReference type="InterPro" id="IPR010982">
    <property type="entry name" value="Lambda_DNA-bd_dom_sf"/>
</dbReference>
<dbReference type="InterPro" id="IPR001387">
    <property type="entry name" value="Cro/C1-type_HTH"/>
</dbReference>
<dbReference type="RefSeq" id="WP_343972205.1">
    <property type="nucleotide sequence ID" value="NZ_BAAAGK010000091.1"/>
</dbReference>